<evidence type="ECO:0000256" key="1">
    <source>
        <dbReference type="SAM" id="MobiDB-lite"/>
    </source>
</evidence>
<feature type="domain" description="AMP-binding enzyme C-terminal" evidence="2">
    <location>
        <begin position="52"/>
        <end position="95"/>
    </location>
</feature>
<dbReference type="AlphaFoldDB" id="A0A0D3KGM3"/>
<dbReference type="InterPro" id="IPR025110">
    <property type="entry name" value="AMP-bd_C"/>
</dbReference>
<protein>
    <recommendedName>
        <fullName evidence="2">AMP-binding enzyme C-terminal domain-containing protein</fullName>
    </recommendedName>
</protein>
<feature type="region of interest" description="Disordered" evidence="1">
    <location>
        <begin position="1"/>
        <end position="51"/>
    </location>
</feature>
<dbReference type="EnsemblProtists" id="EOD34908">
    <property type="protein sequence ID" value="EOD34908"/>
    <property type="gene ID" value="EMIHUDRAFT_252729"/>
</dbReference>
<dbReference type="SUPFAM" id="SSF56801">
    <property type="entry name" value="Acetyl-CoA synthetase-like"/>
    <property type="match status" value="1"/>
</dbReference>
<dbReference type="STRING" id="2903.R1DHA6"/>
<evidence type="ECO:0000313" key="3">
    <source>
        <dbReference type="EnsemblProtists" id="EOD34908"/>
    </source>
</evidence>
<keyword evidence="4" id="KW-1185">Reference proteome</keyword>
<evidence type="ECO:0000259" key="2">
    <source>
        <dbReference type="Pfam" id="PF13193"/>
    </source>
</evidence>
<dbReference type="GeneID" id="17280179"/>
<dbReference type="HOGENOM" id="CLU_2150643_0_0_1"/>
<dbReference type="RefSeq" id="XP_005787337.1">
    <property type="nucleotide sequence ID" value="XM_005787280.1"/>
</dbReference>
<dbReference type="PaxDb" id="2903-EOD34908"/>
<dbReference type="Proteomes" id="UP000013827">
    <property type="component" value="Unassembled WGS sequence"/>
</dbReference>
<reference evidence="4" key="1">
    <citation type="journal article" date="2013" name="Nature">
        <title>Pan genome of the phytoplankton Emiliania underpins its global distribution.</title>
        <authorList>
            <person name="Read B.A."/>
            <person name="Kegel J."/>
            <person name="Klute M.J."/>
            <person name="Kuo A."/>
            <person name="Lefebvre S.C."/>
            <person name="Maumus F."/>
            <person name="Mayer C."/>
            <person name="Miller J."/>
            <person name="Monier A."/>
            <person name="Salamov A."/>
            <person name="Young J."/>
            <person name="Aguilar M."/>
            <person name="Claverie J.M."/>
            <person name="Frickenhaus S."/>
            <person name="Gonzalez K."/>
            <person name="Herman E.K."/>
            <person name="Lin Y.C."/>
            <person name="Napier J."/>
            <person name="Ogata H."/>
            <person name="Sarno A.F."/>
            <person name="Shmutz J."/>
            <person name="Schroeder D."/>
            <person name="de Vargas C."/>
            <person name="Verret F."/>
            <person name="von Dassow P."/>
            <person name="Valentin K."/>
            <person name="Van de Peer Y."/>
            <person name="Wheeler G."/>
            <person name="Dacks J.B."/>
            <person name="Delwiche C.F."/>
            <person name="Dyhrman S.T."/>
            <person name="Glockner G."/>
            <person name="John U."/>
            <person name="Richards T."/>
            <person name="Worden A.Z."/>
            <person name="Zhang X."/>
            <person name="Grigoriev I.V."/>
            <person name="Allen A.E."/>
            <person name="Bidle K."/>
            <person name="Borodovsky M."/>
            <person name="Bowler C."/>
            <person name="Brownlee C."/>
            <person name="Cock J.M."/>
            <person name="Elias M."/>
            <person name="Gladyshev V.N."/>
            <person name="Groth M."/>
            <person name="Guda C."/>
            <person name="Hadaegh A."/>
            <person name="Iglesias-Rodriguez M.D."/>
            <person name="Jenkins J."/>
            <person name="Jones B.M."/>
            <person name="Lawson T."/>
            <person name="Leese F."/>
            <person name="Lindquist E."/>
            <person name="Lobanov A."/>
            <person name="Lomsadze A."/>
            <person name="Malik S.B."/>
            <person name="Marsh M.E."/>
            <person name="Mackinder L."/>
            <person name="Mock T."/>
            <person name="Mueller-Roeber B."/>
            <person name="Pagarete A."/>
            <person name="Parker M."/>
            <person name="Probert I."/>
            <person name="Quesneville H."/>
            <person name="Raines C."/>
            <person name="Rensing S.A."/>
            <person name="Riano-Pachon D.M."/>
            <person name="Richier S."/>
            <person name="Rokitta S."/>
            <person name="Shiraiwa Y."/>
            <person name="Soanes D.M."/>
            <person name="van der Giezen M."/>
            <person name="Wahlund T.M."/>
            <person name="Williams B."/>
            <person name="Wilson W."/>
            <person name="Wolfe G."/>
            <person name="Wurch L.L."/>
        </authorList>
    </citation>
    <scope>NUCLEOTIDE SEQUENCE</scope>
</reference>
<feature type="compositionally biased region" description="Basic and acidic residues" evidence="1">
    <location>
        <begin position="28"/>
        <end position="43"/>
    </location>
</feature>
<dbReference type="InterPro" id="IPR045851">
    <property type="entry name" value="AMP-bd_C_sf"/>
</dbReference>
<organism evidence="3 4">
    <name type="scientific">Emiliania huxleyi (strain CCMP1516)</name>
    <dbReference type="NCBI Taxonomy" id="280463"/>
    <lineage>
        <taxon>Eukaryota</taxon>
        <taxon>Haptista</taxon>
        <taxon>Haptophyta</taxon>
        <taxon>Prymnesiophyceae</taxon>
        <taxon>Isochrysidales</taxon>
        <taxon>Noelaerhabdaceae</taxon>
        <taxon>Emiliania</taxon>
    </lineage>
</organism>
<dbReference type="KEGG" id="ehx:EMIHUDRAFT_252729"/>
<sequence length="112" mass="12646">MPSPLASWERVVGMNRLPPPQSPIAKKRKEEEDAPRGEEETQRTQRRSRTAALVSQQADAVIESIEALCRSELAHFKVPKFFRVVDRFPLTASGKVQKFVLKEESSEALRGT</sequence>
<dbReference type="Pfam" id="PF13193">
    <property type="entry name" value="AMP-binding_C"/>
    <property type="match status" value="1"/>
</dbReference>
<name>A0A0D3KGM3_EMIH1</name>
<dbReference type="Gene3D" id="3.30.300.30">
    <property type="match status" value="1"/>
</dbReference>
<accession>A0A0D3KGM3</accession>
<proteinExistence type="predicted"/>
<reference evidence="3" key="2">
    <citation type="submission" date="2024-10" db="UniProtKB">
        <authorList>
            <consortium name="EnsemblProtists"/>
        </authorList>
    </citation>
    <scope>IDENTIFICATION</scope>
</reference>
<evidence type="ECO:0000313" key="4">
    <source>
        <dbReference type="Proteomes" id="UP000013827"/>
    </source>
</evidence>